<keyword evidence="6" id="KW-0456">Lyase</keyword>
<evidence type="ECO:0000259" key="8">
    <source>
        <dbReference type="Pfam" id="PF09349"/>
    </source>
</evidence>
<evidence type="ECO:0000256" key="4">
    <source>
        <dbReference type="ARBA" id="ARBA00022631"/>
    </source>
</evidence>
<comment type="catalytic activity">
    <reaction evidence="1">
        <text>5-hydroxy-2-oxo-4-ureido-2,5-dihydro-1H-imidazole-5-carboxylate + H(+) = (S)-allantoin + CO2</text>
        <dbReference type="Rhea" id="RHEA:26301"/>
        <dbReference type="ChEBI" id="CHEBI:15378"/>
        <dbReference type="ChEBI" id="CHEBI:15678"/>
        <dbReference type="ChEBI" id="CHEBI:16526"/>
        <dbReference type="ChEBI" id="CHEBI:58639"/>
        <dbReference type="EC" id="4.1.1.97"/>
    </reaction>
</comment>
<accession>A0A1I5SHC5</accession>
<dbReference type="SUPFAM" id="SSF158694">
    <property type="entry name" value="UraD-Like"/>
    <property type="match status" value="1"/>
</dbReference>
<evidence type="ECO:0000256" key="7">
    <source>
        <dbReference type="SAM" id="MobiDB-lite"/>
    </source>
</evidence>
<evidence type="ECO:0000313" key="10">
    <source>
        <dbReference type="Proteomes" id="UP000198857"/>
    </source>
</evidence>
<dbReference type="PANTHER" id="PTHR43466:SF1">
    <property type="entry name" value="2-OXO-4-HYDROXY-4-CARBOXY-5-UREIDOIMIDAZOLINE DECARBOXYLASE-RELATED"/>
    <property type="match status" value="1"/>
</dbReference>
<evidence type="ECO:0000256" key="3">
    <source>
        <dbReference type="ARBA" id="ARBA00012257"/>
    </source>
</evidence>
<dbReference type="OrthoDB" id="5243781at2"/>
<dbReference type="PANTHER" id="PTHR43466">
    <property type="entry name" value="2-OXO-4-HYDROXY-4-CARBOXY-5-UREIDOIMIDAZOLINE DECARBOXYLASE-RELATED"/>
    <property type="match status" value="1"/>
</dbReference>
<dbReference type="RefSeq" id="WP_091113351.1">
    <property type="nucleotide sequence ID" value="NZ_FOWQ01000007.1"/>
</dbReference>
<dbReference type="AlphaFoldDB" id="A0A1I5SHC5"/>
<evidence type="ECO:0000256" key="2">
    <source>
        <dbReference type="ARBA" id="ARBA00004754"/>
    </source>
</evidence>
<name>A0A1I5SHC5_9ACTN</name>
<dbReference type="NCBIfam" id="TIGR03180">
    <property type="entry name" value="UraD_2"/>
    <property type="match status" value="1"/>
</dbReference>
<dbReference type="Proteomes" id="UP000198857">
    <property type="component" value="Unassembled WGS sequence"/>
</dbReference>
<keyword evidence="4" id="KW-0659">Purine metabolism</keyword>
<dbReference type="GO" id="GO:0019628">
    <property type="term" value="P:urate catabolic process"/>
    <property type="evidence" value="ECO:0007669"/>
    <property type="project" value="TreeGrafter"/>
</dbReference>
<proteinExistence type="predicted"/>
<dbReference type="EC" id="4.1.1.97" evidence="3"/>
<evidence type="ECO:0000256" key="5">
    <source>
        <dbReference type="ARBA" id="ARBA00022793"/>
    </source>
</evidence>
<dbReference type="STRING" id="1523247.SAMN05660464_3983"/>
<sequence>MSRLDEFNSRPADAAVEALRACNAAPRFAAGLVAGRPFPDADTLVRRAGEVARALPWDEVELALATHPRIGDRVEGGSAEAAASRREQASMGGADDDTRAALVAGNRAYEERFGHVYLIRAAGRSPEEVLAELRRRLDHDEGTERAEVVEQLAQITELRVRELVS</sequence>
<dbReference type="Pfam" id="PF09349">
    <property type="entry name" value="OHCU_decarbox"/>
    <property type="match status" value="1"/>
</dbReference>
<dbReference type="InterPro" id="IPR018020">
    <property type="entry name" value="OHCU_decarboxylase"/>
</dbReference>
<dbReference type="GO" id="GO:0051997">
    <property type="term" value="F:2-oxo-4-hydroxy-4-carboxy-5-ureidoimidazoline decarboxylase activity"/>
    <property type="evidence" value="ECO:0007669"/>
    <property type="project" value="UniProtKB-EC"/>
</dbReference>
<comment type="pathway">
    <text evidence="2">Purine metabolism; urate degradation; (S)-allantoin from urate: step 3/3.</text>
</comment>
<feature type="domain" description="Oxo-4-hydroxy-4-carboxy-5-ureidoimidazoline decarboxylase" evidence="8">
    <location>
        <begin position="8"/>
        <end position="160"/>
    </location>
</feature>
<dbReference type="Gene3D" id="1.10.3330.10">
    <property type="entry name" value="Oxo-4-hydroxy-4-carboxy-5-ureidoimidazoline decarboxylase"/>
    <property type="match status" value="1"/>
</dbReference>
<dbReference type="NCBIfam" id="NF010372">
    <property type="entry name" value="PRK13798.1"/>
    <property type="match status" value="1"/>
</dbReference>
<dbReference type="InterPro" id="IPR036778">
    <property type="entry name" value="OHCU_decarboxylase_sf"/>
</dbReference>
<evidence type="ECO:0000313" key="9">
    <source>
        <dbReference type="EMBL" id="SFP70101.1"/>
    </source>
</evidence>
<keyword evidence="5" id="KW-0210">Decarboxylase</keyword>
<dbReference type="GO" id="GO:0006144">
    <property type="term" value="P:purine nucleobase metabolic process"/>
    <property type="evidence" value="ECO:0007669"/>
    <property type="project" value="UniProtKB-KW"/>
</dbReference>
<reference evidence="10" key="1">
    <citation type="submission" date="2016-10" db="EMBL/GenBank/DDBJ databases">
        <authorList>
            <person name="Varghese N."/>
            <person name="Submissions S."/>
        </authorList>
    </citation>
    <scope>NUCLEOTIDE SEQUENCE [LARGE SCALE GENOMIC DNA]</scope>
    <source>
        <strain evidence="10">DSM 44208</strain>
    </source>
</reference>
<feature type="region of interest" description="Disordered" evidence="7">
    <location>
        <begin position="71"/>
        <end position="97"/>
    </location>
</feature>
<evidence type="ECO:0000256" key="6">
    <source>
        <dbReference type="ARBA" id="ARBA00023239"/>
    </source>
</evidence>
<protein>
    <recommendedName>
        <fullName evidence="3">2-oxo-4-hydroxy-4-carboxy-5-ureidoimidazoline decarboxylase</fullName>
        <ecNumber evidence="3">4.1.1.97</ecNumber>
    </recommendedName>
</protein>
<organism evidence="9 10">
    <name type="scientific">Geodermatophilus dictyosporus</name>
    <dbReference type="NCBI Taxonomy" id="1523247"/>
    <lineage>
        <taxon>Bacteria</taxon>
        <taxon>Bacillati</taxon>
        <taxon>Actinomycetota</taxon>
        <taxon>Actinomycetes</taxon>
        <taxon>Geodermatophilales</taxon>
        <taxon>Geodermatophilaceae</taxon>
        <taxon>Geodermatophilus</taxon>
    </lineage>
</organism>
<keyword evidence="10" id="KW-1185">Reference proteome</keyword>
<dbReference type="InterPro" id="IPR017595">
    <property type="entry name" value="OHCU_decarboxylase-2"/>
</dbReference>
<gene>
    <name evidence="9" type="ORF">SAMN05660464_3983</name>
</gene>
<dbReference type="EMBL" id="FOWQ01000007">
    <property type="protein sequence ID" value="SFP70101.1"/>
    <property type="molecule type" value="Genomic_DNA"/>
</dbReference>
<evidence type="ECO:0000256" key="1">
    <source>
        <dbReference type="ARBA" id="ARBA00001163"/>
    </source>
</evidence>